<evidence type="ECO:0000256" key="2">
    <source>
        <dbReference type="ARBA" id="ARBA00022737"/>
    </source>
</evidence>
<dbReference type="GO" id="GO:0030907">
    <property type="term" value="C:MBF transcription complex"/>
    <property type="evidence" value="ECO:0007669"/>
    <property type="project" value="TreeGrafter"/>
</dbReference>
<evidence type="ECO:0000256" key="5">
    <source>
        <dbReference type="ARBA" id="ARBA00023242"/>
    </source>
</evidence>
<evidence type="ECO:0000259" key="10">
    <source>
        <dbReference type="PROSITE" id="PS51299"/>
    </source>
</evidence>
<dbReference type="GO" id="GO:0001228">
    <property type="term" value="F:DNA-binding transcription activator activity, RNA polymerase II-specific"/>
    <property type="evidence" value="ECO:0007669"/>
    <property type="project" value="UniProtKB-ARBA"/>
</dbReference>
<reference evidence="11 12" key="1">
    <citation type="journal article" date="2018" name="Mycol. Prog.">
        <title>Coniella lustricola, a new species from submerged detritus.</title>
        <authorList>
            <person name="Raudabaugh D.B."/>
            <person name="Iturriaga T."/>
            <person name="Carver A."/>
            <person name="Mondo S."/>
            <person name="Pangilinan J."/>
            <person name="Lipzen A."/>
            <person name="He G."/>
            <person name="Amirebrahimi M."/>
            <person name="Grigoriev I.V."/>
            <person name="Miller A.N."/>
        </authorList>
    </citation>
    <scope>NUCLEOTIDE SEQUENCE [LARGE SCALE GENOMIC DNA]</scope>
    <source>
        <strain evidence="11 12">B22-T-1</strain>
    </source>
</reference>
<evidence type="ECO:0000256" key="6">
    <source>
        <dbReference type="ARBA" id="ARBA00023321"/>
    </source>
</evidence>
<dbReference type="Pfam" id="PF00023">
    <property type="entry name" value="Ank"/>
    <property type="match status" value="1"/>
</dbReference>
<dbReference type="GO" id="GO:0030435">
    <property type="term" value="P:sporulation resulting in formation of a cellular spore"/>
    <property type="evidence" value="ECO:0007669"/>
    <property type="project" value="UniProtKB-KW"/>
</dbReference>
<organism evidence="11 12">
    <name type="scientific">Coniella lustricola</name>
    <dbReference type="NCBI Taxonomy" id="2025994"/>
    <lineage>
        <taxon>Eukaryota</taxon>
        <taxon>Fungi</taxon>
        <taxon>Dikarya</taxon>
        <taxon>Ascomycota</taxon>
        <taxon>Pezizomycotina</taxon>
        <taxon>Sordariomycetes</taxon>
        <taxon>Sordariomycetidae</taxon>
        <taxon>Diaporthales</taxon>
        <taxon>Schizoparmaceae</taxon>
        <taxon>Coniella</taxon>
    </lineage>
</organism>
<evidence type="ECO:0000256" key="7">
    <source>
        <dbReference type="PROSITE-ProRule" id="PRU00023"/>
    </source>
</evidence>
<keyword evidence="12" id="KW-1185">Reference proteome</keyword>
<dbReference type="Pfam" id="PF04383">
    <property type="entry name" value="KilA-N"/>
    <property type="match status" value="1"/>
</dbReference>
<evidence type="ECO:0000313" key="11">
    <source>
        <dbReference type="EMBL" id="PSR85878.1"/>
    </source>
</evidence>
<feature type="repeat" description="ANK" evidence="7">
    <location>
        <begin position="352"/>
        <end position="384"/>
    </location>
</feature>
<dbReference type="PANTHER" id="PTHR43828">
    <property type="entry name" value="ASPARAGINASE"/>
    <property type="match status" value="1"/>
</dbReference>
<dbReference type="GO" id="GO:0003677">
    <property type="term" value="F:DNA binding"/>
    <property type="evidence" value="ECO:0007669"/>
    <property type="project" value="InterPro"/>
</dbReference>
<feature type="domain" description="HTH APSES-type" evidence="10">
    <location>
        <begin position="11"/>
        <end position="122"/>
    </location>
</feature>
<dbReference type="InterPro" id="IPR002110">
    <property type="entry name" value="Ankyrin_rpt"/>
</dbReference>
<comment type="subcellular location">
    <subcellularLocation>
        <location evidence="1">Nucleus</location>
    </subcellularLocation>
</comment>
<keyword evidence="5" id="KW-0539">Nucleus</keyword>
<name>A0A2T3A8W8_9PEZI</name>
<dbReference type="Proteomes" id="UP000241462">
    <property type="component" value="Unassembled WGS sequence"/>
</dbReference>
<dbReference type="SUPFAM" id="SSF48403">
    <property type="entry name" value="Ankyrin repeat"/>
    <property type="match status" value="1"/>
</dbReference>
<dbReference type="InterPro" id="IPR051642">
    <property type="entry name" value="SWI6-like"/>
</dbReference>
<dbReference type="InterPro" id="IPR036887">
    <property type="entry name" value="HTH_APSES_sf"/>
</dbReference>
<proteinExistence type="predicted"/>
<dbReference type="SMART" id="SM01252">
    <property type="entry name" value="KilA-N"/>
    <property type="match status" value="1"/>
</dbReference>
<keyword evidence="6" id="KW-0183">Conidiation</keyword>
<dbReference type="GO" id="GO:0048315">
    <property type="term" value="P:conidium formation"/>
    <property type="evidence" value="ECO:0007669"/>
    <property type="project" value="UniProtKB-KW"/>
</dbReference>
<dbReference type="InterPro" id="IPR036770">
    <property type="entry name" value="Ankyrin_rpt-contain_sf"/>
</dbReference>
<dbReference type="PANTHER" id="PTHR43828:SF15">
    <property type="entry name" value="TRANSCRIPTION FACTOR MBP1"/>
    <property type="match status" value="1"/>
</dbReference>
<evidence type="ECO:0000256" key="3">
    <source>
        <dbReference type="ARBA" id="ARBA00022969"/>
    </source>
</evidence>
<evidence type="ECO:0000256" key="4">
    <source>
        <dbReference type="ARBA" id="ARBA00023043"/>
    </source>
</evidence>
<accession>A0A2T3A8W8</accession>
<dbReference type="Gene3D" id="1.25.40.20">
    <property type="entry name" value="Ankyrin repeat-containing domain"/>
    <property type="match status" value="1"/>
</dbReference>
<keyword evidence="8" id="KW-0175">Coiled coil</keyword>
<evidence type="ECO:0000256" key="1">
    <source>
        <dbReference type="ARBA" id="ARBA00004123"/>
    </source>
</evidence>
<evidence type="ECO:0000256" key="8">
    <source>
        <dbReference type="SAM" id="Coils"/>
    </source>
</evidence>
<dbReference type="STRING" id="2025994.A0A2T3A8W8"/>
<feature type="region of interest" description="Disordered" evidence="9">
    <location>
        <begin position="118"/>
        <end position="173"/>
    </location>
</feature>
<dbReference type="EMBL" id="KZ678436">
    <property type="protein sequence ID" value="PSR85878.1"/>
    <property type="molecule type" value="Genomic_DNA"/>
</dbReference>
<dbReference type="AlphaFoldDB" id="A0A2T3A8W8"/>
<dbReference type="PROSITE" id="PS50088">
    <property type="entry name" value="ANK_REPEAT"/>
    <property type="match status" value="1"/>
</dbReference>
<gene>
    <name evidence="11" type="ORF">BD289DRAFT_433172</name>
</gene>
<dbReference type="SMART" id="SM00248">
    <property type="entry name" value="ANK"/>
    <property type="match status" value="3"/>
</dbReference>
<evidence type="ECO:0000313" key="12">
    <source>
        <dbReference type="Proteomes" id="UP000241462"/>
    </source>
</evidence>
<dbReference type="PROSITE" id="PS51299">
    <property type="entry name" value="HTH_APSES"/>
    <property type="match status" value="1"/>
</dbReference>
<feature type="coiled-coil region" evidence="8">
    <location>
        <begin position="475"/>
        <end position="522"/>
    </location>
</feature>
<sequence>MAATSSTAEGIFSATYNGNPVWEFQFAGVDAKREHVMRRQSDNWVNATHILKAAGFDKPARTRILERDVQKGEHEKVQGGYGKFQGTYLPLDAARELARQHNVLDRLRSIFDFVPGAITPPPAPRHASKPKQPKKTAGPLQTGHGLKRKNAPRVDEFETSSVAYRDETPDDQTVVSGSYMAEDEADRMIQHKHTMYGESLLDYYALDMRDPAAPRPDPPTNFRPDFPIDKHNNTALHWASAMGDIDGVRHMKRFGPSLSARNMRGETPLMHAVNFTNAFDKQTFPAIMDELMEAIEVRDLSCRTVLHHAVSHAVSVKHRRPARYYVENLLAKLQGSRDEAFVEQFINAQDSKGDTAIHLAAENKNTKIIRSLLGRGASTSIANNKGILAEEMIRELNEGIRSRSAVPPPSSSPFAPPISRISNANDAMHDFWKHAEYRSEAARAVQNRIAPSMLQKSKYLAECFEDEWKEKDEAEQEARQLLANTQDELTAQLEELRRHEALLEADDTAAKTEAEATQLQTQVLALLRYQNRIAIQGKIHTELSMQVNGNSHDSIGQAHSGDERAGRLHLAQQLRDHVRELRKVEGELVGATGLQGIGEAIENYRYLLQLCLGPQAPGLDDNLDSMIREFEEEADYANGARVTRGYPLESGGDTEGLELSDME</sequence>
<keyword evidence="2" id="KW-0677">Repeat</keyword>
<keyword evidence="3" id="KW-0749">Sporulation</keyword>
<protein>
    <recommendedName>
        <fullName evidence="10">HTH APSES-type domain-containing protein</fullName>
    </recommendedName>
</protein>
<dbReference type="PROSITE" id="PS50297">
    <property type="entry name" value="ANK_REP_REGION"/>
    <property type="match status" value="1"/>
</dbReference>
<evidence type="ECO:0000256" key="9">
    <source>
        <dbReference type="SAM" id="MobiDB-lite"/>
    </source>
</evidence>
<dbReference type="OrthoDB" id="6718656at2759"/>
<dbReference type="Gene3D" id="3.10.260.10">
    <property type="entry name" value="Transcription regulator HTH, APSES-type DNA-binding domain"/>
    <property type="match status" value="1"/>
</dbReference>
<feature type="region of interest" description="Disordered" evidence="9">
    <location>
        <begin position="641"/>
        <end position="663"/>
    </location>
</feature>
<dbReference type="InParanoid" id="A0A2T3A8W8"/>
<dbReference type="InterPro" id="IPR018004">
    <property type="entry name" value="KilA/APSES_HTH"/>
</dbReference>
<dbReference type="GO" id="GO:0033309">
    <property type="term" value="C:SBF transcription complex"/>
    <property type="evidence" value="ECO:0007669"/>
    <property type="project" value="TreeGrafter"/>
</dbReference>
<dbReference type="SUPFAM" id="SSF54616">
    <property type="entry name" value="DNA-binding domain of Mlu1-box binding protein MBP1"/>
    <property type="match status" value="1"/>
</dbReference>
<dbReference type="InterPro" id="IPR003163">
    <property type="entry name" value="Tscrpt_reg_HTH_APSES-type"/>
</dbReference>
<keyword evidence="4 7" id="KW-0040">ANK repeat</keyword>